<feature type="domain" description="ATPase AAA-type core" evidence="1">
    <location>
        <begin position="26"/>
        <end position="313"/>
    </location>
</feature>
<dbReference type="InterPro" id="IPR003959">
    <property type="entry name" value="ATPase_AAA_core"/>
</dbReference>
<sequence length="363" mass="41486">MSSLEWITIKGFKSIVSLEKFKVNQLNILIGANGVGKSNFLSFFELLDKIVTQNLQVWVKKLGGSERLLSYGIKNTNEIEIQFHFGKNKYHAALEPTIDGGLVFSKEILYFDGPKYGVTEPDLGNGHLESRLNDEKDTRAIASYIVRAISKWKIYHFDDTTDTAGVKRSCSIHDNAYLRPDASNLPAFLYRLSSEHPESYYEIRKTVQLAIPFFDDFIFKPDVLPNEEKKIRLLWKQKNNDYPFWPSQLSDGSLRFICLATALLQPNPPSLIIIDEPELGLHPYAISLLGAMLRSASNKSQIIVSTQSVTLINEFNIEDLIVVERDNGNSRFQRYSSDKFKEWLDNYSLGELWEKNILKGCNE</sequence>
<evidence type="ECO:0000313" key="2">
    <source>
        <dbReference type="EMBL" id="KTD49589.1"/>
    </source>
</evidence>
<keyword evidence="3" id="KW-1185">Reference proteome</keyword>
<dbReference type="OrthoDB" id="9815944at2"/>
<dbReference type="STRING" id="458.Lrub_0688"/>
<dbReference type="Gene3D" id="3.40.50.300">
    <property type="entry name" value="P-loop containing nucleotide triphosphate hydrolases"/>
    <property type="match status" value="1"/>
</dbReference>
<dbReference type="EMBL" id="LNYT01000006">
    <property type="protein sequence ID" value="KTD49589.1"/>
    <property type="molecule type" value="Genomic_DNA"/>
</dbReference>
<dbReference type="GO" id="GO:0005524">
    <property type="term" value="F:ATP binding"/>
    <property type="evidence" value="ECO:0007669"/>
    <property type="project" value="InterPro"/>
</dbReference>
<dbReference type="GO" id="GO:0016887">
    <property type="term" value="F:ATP hydrolysis activity"/>
    <property type="evidence" value="ECO:0007669"/>
    <property type="project" value="InterPro"/>
</dbReference>
<evidence type="ECO:0000313" key="3">
    <source>
        <dbReference type="Proteomes" id="UP000054608"/>
    </source>
</evidence>
<dbReference type="InterPro" id="IPR027417">
    <property type="entry name" value="P-loop_NTPase"/>
</dbReference>
<dbReference type="InterPro" id="IPR014555">
    <property type="entry name" value="RecF-like"/>
</dbReference>
<organism evidence="2 3">
    <name type="scientific">Legionella rubrilucens</name>
    <dbReference type="NCBI Taxonomy" id="458"/>
    <lineage>
        <taxon>Bacteria</taxon>
        <taxon>Pseudomonadati</taxon>
        <taxon>Pseudomonadota</taxon>
        <taxon>Gammaproteobacteria</taxon>
        <taxon>Legionellales</taxon>
        <taxon>Legionellaceae</taxon>
        <taxon>Legionella</taxon>
    </lineage>
</organism>
<gene>
    <name evidence="2" type="ORF">Lrub_0688</name>
</gene>
<dbReference type="PANTHER" id="PTHR32182">
    <property type="entry name" value="DNA REPLICATION AND REPAIR PROTEIN RECF"/>
    <property type="match status" value="1"/>
</dbReference>
<dbReference type="CDD" id="cd00267">
    <property type="entry name" value="ABC_ATPase"/>
    <property type="match status" value="1"/>
</dbReference>
<dbReference type="SUPFAM" id="SSF52540">
    <property type="entry name" value="P-loop containing nucleoside triphosphate hydrolases"/>
    <property type="match status" value="1"/>
</dbReference>
<dbReference type="Proteomes" id="UP000054608">
    <property type="component" value="Unassembled WGS sequence"/>
</dbReference>
<accession>A0A0W0XYD6</accession>
<comment type="caution">
    <text evidence="2">The sequence shown here is derived from an EMBL/GenBank/DDBJ whole genome shotgun (WGS) entry which is preliminary data.</text>
</comment>
<reference evidence="2 3" key="1">
    <citation type="submission" date="2015-11" db="EMBL/GenBank/DDBJ databases">
        <title>Genomic analysis of 38 Legionella species identifies large and diverse effector repertoires.</title>
        <authorList>
            <person name="Burstein D."/>
            <person name="Amaro F."/>
            <person name="Zusman T."/>
            <person name="Lifshitz Z."/>
            <person name="Cohen O."/>
            <person name="Gilbert J.A."/>
            <person name="Pupko T."/>
            <person name="Shuman H.A."/>
            <person name="Segal G."/>
        </authorList>
    </citation>
    <scope>NUCLEOTIDE SEQUENCE [LARGE SCALE GENOMIC DNA]</scope>
    <source>
        <strain evidence="2 3">WA-270A-C2</strain>
    </source>
</reference>
<dbReference type="GO" id="GO:0000731">
    <property type="term" value="P:DNA synthesis involved in DNA repair"/>
    <property type="evidence" value="ECO:0007669"/>
    <property type="project" value="TreeGrafter"/>
</dbReference>
<dbReference type="PANTHER" id="PTHR32182:SF22">
    <property type="entry name" value="ATP-DEPENDENT ENDONUCLEASE, OLD FAMILY-RELATED"/>
    <property type="match status" value="1"/>
</dbReference>
<evidence type="ECO:0000259" key="1">
    <source>
        <dbReference type="Pfam" id="PF13304"/>
    </source>
</evidence>
<dbReference type="GO" id="GO:0006302">
    <property type="term" value="P:double-strand break repair"/>
    <property type="evidence" value="ECO:0007669"/>
    <property type="project" value="TreeGrafter"/>
</dbReference>
<dbReference type="Pfam" id="PF13304">
    <property type="entry name" value="AAA_21"/>
    <property type="match status" value="1"/>
</dbReference>
<dbReference type="RefSeq" id="WP_058530801.1">
    <property type="nucleotide sequence ID" value="NZ_CAAAIN010000013.1"/>
</dbReference>
<dbReference type="AlphaFoldDB" id="A0A0W0XYD6"/>
<proteinExistence type="predicted"/>
<dbReference type="PIRSF" id="PIRSF029347">
    <property type="entry name" value="RecF"/>
    <property type="match status" value="1"/>
</dbReference>
<dbReference type="PATRIC" id="fig|458.5.peg.714"/>
<protein>
    <recommendedName>
        <fullName evidence="1">ATPase AAA-type core domain-containing protein</fullName>
    </recommendedName>
</protein>
<name>A0A0W0XYD6_9GAMM</name>